<dbReference type="EMBL" id="JBBKAI010000002">
    <property type="protein sequence ID" value="MEJ8661739.1"/>
    <property type="molecule type" value="Genomic_DNA"/>
</dbReference>
<organism evidence="1 2">
    <name type="scientific">Streptomyces pratisoli</name>
    <dbReference type="NCBI Taxonomy" id="3139917"/>
    <lineage>
        <taxon>Bacteria</taxon>
        <taxon>Bacillati</taxon>
        <taxon>Actinomycetota</taxon>
        <taxon>Actinomycetes</taxon>
        <taxon>Kitasatosporales</taxon>
        <taxon>Streptomycetaceae</taxon>
        <taxon>Streptomyces</taxon>
    </lineage>
</organism>
<name>A0ACC6QU47_9ACTN</name>
<keyword evidence="2" id="KW-1185">Reference proteome</keyword>
<gene>
    <name evidence="1" type="ORF">WKI58_35420</name>
</gene>
<reference evidence="1" key="1">
    <citation type="submission" date="2024-03" db="EMBL/GenBank/DDBJ databases">
        <title>Novel Streptomyces species of biotechnological and ecological value are a feature of Machair soil.</title>
        <authorList>
            <person name="Prole J.R."/>
            <person name="Goodfellow M."/>
            <person name="Allenby N."/>
            <person name="Ward A.C."/>
        </authorList>
    </citation>
    <scope>NUCLEOTIDE SEQUENCE</scope>
    <source>
        <strain evidence="1">MS1.AVA.4</strain>
    </source>
</reference>
<dbReference type="Proteomes" id="UP001375539">
    <property type="component" value="Unassembled WGS sequence"/>
</dbReference>
<proteinExistence type="predicted"/>
<accession>A0ACC6QU47</accession>
<protein>
    <submittedName>
        <fullName evidence="1">Asp23/Gls24 family envelope stress response protein</fullName>
    </submittedName>
</protein>
<comment type="caution">
    <text evidence="1">The sequence shown here is derived from an EMBL/GenBank/DDBJ whole genome shotgun (WGS) entry which is preliminary data.</text>
</comment>
<sequence length="143" mass="15142">MDTATTTSVEAETRAATSVEAGTGTAQRGRTTISDRTVERIAARVLTEVEHIGGTVGRVLGISVPGQRPEDPARVTAKVSDDSDVALDVRLSVVYPESVAHATEDARAHVVRRVADLTGLTVTRVDITVTALRPPDSSTRRVL</sequence>
<evidence type="ECO:0000313" key="1">
    <source>
        <dbReference type="EMBL" id="MEJ8661739.1"/>
    </source>
</evidence>
<evidence type="ECO:0000313" key="2">
    <source>
        <dbReference type="Proteomes" id="UP001375539"/>
    </source>
</evidence>